<evidence type="ECO:0000256" key="7">
    <source>
        <dbReference type="SAM" id="Phobius"/>
    </source>
</evidence>
<evidence type="ECO:0000313" key="8">
    <source>
        <dbReference type="EMBL" id="NIA67137.1"/>
    </source>
</evidence>
<sequence>MIARLLPHPVLTATLVLVWLMLLNSLSLGGLLLGLILGVTVPLLTAAFWPERPRIRHPLKIIAYVLLVLWDIFVANIQIAYVVVFKTNKQLRSHFITIPLEIYSPEAITMLAGTITMTPGTVSSDLSADGRSLLVHCLDTDDPQGQVDGIKARYEARLKEIFE</sequence>
<dbReference type="Proteomes" id="UP000761264">
    <property type="component" value="Unassembled WGS sequence"/>
</dbReference>
<dbReference type="InterPro" id="IPR002758">
    <property type="entry name" value="Cation_antiport_E"/>
</dbReference>
<organism evidence="8 9">
    <name type="scientific">Pelagibius litoralis</name>
    <dbReference type="NCBI Taxonomy" id="374515"/>
    <lineage>
        <taxon>Bacteria</taxon>
        <taxon>Pseudomonadati</taxon>
        <taxon>Pseudomonadota</taxon>
        <taxon>Alphaproteobacteria</taxon>
        <taxon>Rhodospirillales</taxon>
        <taxon>Rhodovibrionaceae</taxon>
        <taxon>Pelagibius</taxon>
    </lineage>
</organism>
<comment type="subcellular location">
    <subcellularLocation>
        <location evidence="1">Cell membrane</location>
        <topology evidence="1">Multi-pass membrane protein</topology>
    </subcellularLocation>
</comment>
<dbReference type="Pfam" id="PF01899">
    <property type="entry name" value="MNHE"/>
    <property type="match status" value="1"/>
</dbReference>
<proteinExistence type="inferred from homology"/>
<keyword evidence="6 7" id="KW-0472">Membrane</keyword>
<keyword evidence="5 7" id="KW-1133">Transmembrane helix</keyword>
<gene>
    <name evidence="8" type="ORF">HBA54_00860</name>
</gene>
<evidence type="ECO:0000256" key="4">
    <source>
        <dbReference type="ARBA" id="ARBA00022692"/>
    </source>
</evidence>
<dbReference type="PANTHER" id="PTHR34584">
    <property type="entry name" value="NA(+)/H(+) ANTIPORTER SUBUNIT E1"/>
    <property type="match status" value="1"/>
</dbReference>
<dbReference type="EMBL" id="JAAQPH010000001">
    <property type="protein sequence ID" value="NIA67137.1"/>
    <property type="molecule type" value="Genomic_DNA"/>
</dbReference>
<name>A0A967C5X9_9PROT</name>
<dbReference type="NCBIfam" id="NF006518">
    <property type="entry name" value="PRK08965.1-2"/>
    <property type="match status" value="1"/>
</dbReference>
<feature type="transmembrane region" description="Helical" evidence="7">
    <location>
        <begin position="61"/>
        <end position="84"/>
    </location>
</feature>
<feature type="transmembrane region" description="Helical" evidence="7">
    <location>
        <begin position="6"/>
        <end position="23"/>
    </location>
</feature>
<protein>
    <submittedName>
        <fullName evidence="8">Na+/H+ antiporter subunit E</fullName>
    </submittedName>
</protein>
<keyword evidence="9" id="KW-1185">Reference proteome</keyword>
<evidence type="ECO:0000313" key="9">
    <source>
        <dbReference type="Proteomes" id="UP000761264"/>
    </source>
</evidence>
<reference evidence="8" key="1">
    <citation type="submission" date="2020-03" db="EMBL/GenBank/DDBJ databases">
        <title>Genome of Pelagibius litoralis DSM 21314T.</title>
        <authorList>
            <person name="Wang G."/>
        </authorList>
    </citation>
    <scope>NUCLEOTIDE SEQUENCE</scope>
    <source>
        <strain evidence="8">DSM 21314</strain>
    </source>
</reference>
<evidence type="ECO:0000256" key="2">
    <source>
        <dbReference type="ARBA" id="ARBA00006228"/>
    </source>
</evidence>
<evidence type="ECO:0000256" key="3">
    <source>
        <dbReference type="ARBA" id="ARBA00022475"/>
    </source>
</evidence>
<dbReference type="PIRSF" id="PIRSF019239">
    <property type="entry name" value="MrpE"/>
    <property type="match status" value="1"/>
</dbReference>
<dbReference type="GO" id="GO:0008324">
    <property type="term" value="F:monoatomic cation transmembrane transporter activity"/>
    <property type="evidence" value="ECO:0007669"/>
    <property type="project" value="InterPro"/>
</dbReference>
<evidence type="ECO:0000256" key="5">
    <source>
        <dbReference type="ARBA" id="ARBA00022989"/>
    </source>
</evidence>
<dbReference type="PANTHER" id="PTHR34584:SF1">
    <property type="entry name" value="NA(+)_H(+) ANTIPORTER SUBUNIT E1"/>
    <property type="match status" value="1"/>
</dbReference>
<keyword evidence="3" id="KW-1003">Cell membrane</keyword>
<dbReference type="RefSeq" id="WP_167220419.1">
    <property type="nucleotide sequence ID" value="NZ_JAAQPH010000001.1"/>
</dbReference>
<comment type="caution">
    <text evidence="8">The sequence shown here is derived from an EMBL/GenBank/DDBJ whole genome shotgun (WGS) entry which is preliminary data.</text>
</comment>
<evidence type="ECO:0000256" key="1">
    <source>
        <dbReference type="ARBA" id="ARBA00004651"/>
    </source>
</evidence>
<dbReference type="AlphaFoldDB" id="A0A967C5X9"/>
<comment type="similarity">
    <text evidence="2">Belongs to the CPA3 antiporters (TC 2.A.63) subunit E family.</text>
</comment>
<feature type="transmembrane region" description="Helical" evidence="7">
    <location>
        <begin position="30"/>
        <end position="49"/>
    </location>
</feature>
<evidence type="ECO:0000256" key="6">
    <source>
        <dbReference type="ARBA" id="ARBA00023136"/>
    </source>
</evidence>
<dbReference type="GO" id="GO:0005886">
    <property type="term" value="C:plasma membrane"/>
    <property type="evidence" value="ECO:0007669"/>
    <property type="project" value="UniProtKB-SubCell"/>
</dbReference>
<keyword evidence="4 7" id="KW-0812">Transmembrane</keyword>
<accession>A0A967C5X9</accession>